<proteinExistence type="predicted"/>
<evidence type="ECO:0000313" key="6">
    <source>
        <dbReference type="Proteomes" id="UP000675920"/>
    </source>
</evidence>
<evidence type="ECO:0000256" key="1">
    <source>
        <dbReference type="ARBA" id="ARBA00004370"/>
    </source>
</evidence>
<evidence type="ECO:0000313" key="7">
    <source>
        <dbReference type="RefSeq" id="WP_028312549.1"/>
    </source>
</evidence>
<comment type="subcellular location">
    <subcellularLocation>
        <location evidence="1">Membrane</location>
    </subcellularLocation>
</comment>
<evidence type="ECO:0000256" key="5">
    <source>
        <dbReference type="SAM" id="Phobius"/>
    </source>
</evidence>
<dbReference type="SUPFAM" id="SSF161084">
    <property type="entry name" value="MAPEG domain-like"/>
    <property type="match status" value="1"/>
</dbReference>
<evidence type="ECO:0000256" key="4">
    <source>
        <dbReference type="ARBA" id="ARBA00023136"/>
    </source>
</evidence>
<accession>A0A8B6X606</accession>
<sequence>MKLSIFCIVIAAFLPLVCAWLAKSGGFRDMSFDNHAPREWLAKLQGRPARAQAAQANSWEAFPVFAAGVLAAQFLGVPQGRIDLLALAHLLARLVYIACYVGDRPTARSTAWAVGFGCSIALYFAALW</sequence>
<name>A0A8B6X606_9BURK</name>
<keyword evidence="6" id="KW-1185">Reference proteome</keyword>
<keyword evidence="4 5" id="KW-0472">Membrane</keyword>
<organism evidence="6 7">
    <name type="scientific">Derxia gummosa DSM 723</name>
    <dbReference type="NCBI Taxonomy" id="1121388"/>
    <lineage>
        <taxon>Bacteria</taxon>
        <taxon>Pseudomonadati</taxon>
        <taxon>Pseudomonadota</taxon>
        <taxon>Betaproteobacteria</taxon>
        <taxon>Burkholderiales</taxon>
        <taxon>Alcaligenaceae</taxon>
        <taxon>Derxia</taxon>
    </lineage>
</organism>
<dbReference type="PANTHER" id="PTHR35371">
    <property type="entry name" value="INNER MEMBRANE PROTEIN"/>
    <property type="match status" value="1"/>
</dbReference>
<evidence type="ECO:0000256" key="3">
    <source>
        <dbReference type="ARBA" id="ARBA00022989"/>
    </source>
</evidence>
<keyword evidence="2 5" id="KW-0812">Transmembrane</keyword>
<reference evidence="7" key="3">
    <citation type="submission" date="2025-08" db="UniProtKB">
        <authorList>
            <consortium name="RefSeq"/>
        </authorList>
    </citation>
    <scope>IDENTIFICATION</scope>
</reference>
<evidence type="ECO:0000256" key="2">
    <source>
        <dbReference type="ARBA" id="ARBA00022692"/>
    </source>
</evidence>
<protein>
    <submittedName>
        <fullName evidence="7">MAPEG family protein</fullName>
    </submittedName>
</protein>
<dbReference type="AlphaFoldDB" id="A0A8B6X606"/>
<dbReference type="GO" id="GO:0016020">
    <property type="term" value="C:membrane"/>
    <property type="evidence" value="ECO:0007669"/>
    <property type="project" value="UniProtKB-SubCell"/>
</dbReference>
<reference evidence="7" key="1">
    <citation type="journal article" date="1999" name="Protein Sci.">
        <title>Common structural features of MAPEG -- a widespread superfamily of membrane associated proteins with highly divergent functions in eicosanoid and glutathione metabolism.</title>
        <authorList>
            <person name="Jakobsson P.J."/>
            <person name="Morgenstern R."/>
            <person name="Mancini J."/>
            <person name="Ford-Hutchinson A."/>
            <person name="Persson B."/>
        </authorList>
    </citation>
    <scope>NUCLEOTIDE SEQUENCE</scope>
</reference>
<dbReference type="RefSeq" id="WP_028312549.1">
    <property type="nucleotide sequence ID" value="NZ_KI519499.1"/>
</dbReference>
<dbReference type="InterPro" id="IPR023352">
    <property type="entry name" value="MAPEG-like_dom_sf"/>
</dbReference>
<dbReference type="InterPro" id="IPR001129">
    <property type="entry name" value="Membr-assoc_MAPEG"/>
</dbReference>
<dbReference type="Proteomes" id="UP000675920">
    <property type="component" value="Unplaced"/>
</dbReference>
<dbReference type="OrthoDB" id="513661at2"/>
<reference evidence="7" key="2">
    <citation type="journal article" date="2000" name="Am. J. Respir. Crit. Care Med.">
        <title>Membrane-associated proteins in eicosanoid and glutathione metabolism (MAPEG). A widespread protein superfamily.</title>
        <authorList>
            <person name="Jakobsson P.J."/>
            <person name="Morgenstern R."/>
            <person name="Mancini J."/>
            <person name="Ford-Hutchinson A."/>
            <person name="Persson B."/>
        </authorList>
    </citation>
    <scope>NUCLEOTIDE SEQUENCE</scope>
</reference>
<keyword evidence="3 5" id="KW-1133">Transmembrane helix</keyword>
<dbReference type="PANTHER" id="PTHR35371:SF1">
    <property type="entry name" value="BLR7753 PROTEIN"/>
    <property type="match status" value="1"/>
</dbReference>
<dbReference type="Pfam" id="PF01124">
    <property type="entry name" value="MAPEG"/>
    <property type="match status" value="1"/>
</dbReference>
<dbReference type="Gene3D" id="1.20.120.550">
    <property type="entry name" value="Membrane associated eicosanoid/glutathione metabolism-like domain"/>
    <property type="match status" value="1"/>
</dbReference>
<feature type="transmembrane region" description="Helical" evidence="5">
    <location>
        <begin position="109"/>
        <end position="126"/>
    </location>
</feature>